<proteinExistence type="predicted"/>
<dbReference type="PANTHER" id="PTHR35789">
    <property type="entry name" value="SPORE GERMINATION PROTEIN B3"/>
    <property type="match status" value="1"/>
</dbReference>
<organism evidence="2 3">
    <name type="scientific">Salicibibacter halophilus</name>
    <dbReference type="NCBI Taxonomy" id="2502791"/>
    <lineage>
        <taxon>Bacteria</taxon>
        <taxon>Bacillati</taxon>
        <taxon>Bacillota</taxon>
        <taxon>Bacilli</taxon>
        <taxon>Bacillales</taxon>
        <taxon>Bacillaceae</taxon>
        <taxon>Salicibibacter</taxon>
    </lineage>
</organism>
<dbReference type="GO" id="GO:0016020">
    <property type="term" value="C:membrane"/>
    <property type="evidence" value="ECO:0007669"/>
    <property type="project" value="InterPro"/>
</dbReference>
<protein>
    <recommendedName>
        <fullName evidence="1">Spore germination GerAC-like C-terminal domain-containing protein</fullName>
    </recommendedName>
</protein>
<evidence type="ECO:0000313" key="2">
    <source>
        <dbReference type="EMBL" id="QDI91812.1"/>
    </source>
</evidence>
<reference evidence="3" key="1">
    <citation type="submission" date="2019-01" db="EMBL/GenBank/DDBJ databases">
        <title>Genomic analysis of Salicibibacter sp. NKC3-5.</title>
        <authorList>
            <person name="Oh Y.J."/>
        </authorList>
    </citation>
    <scope>NUCLEOTIDE SEQUENCE [LARGE SCALE GENOMIC DNA]</scope>
    <source>
        <strain evidence="3">NKC3-5</strain>
    </source>
</reference>
<dbReference type="PANTHER" id="PTHR35789:SF1">
    <property type="entry name" value="SPORE GERMINATION PROTEIN B3"/>
    <property type="match status" value="1"/>
</dbReference>
<dbReference type="Pfam" id="PF05504">
    <property type="entry name" value="Spore_GerAC"/>
    <property type="match status" value="1"/>
</dbReference>
<dbReference type="GO" id="GO:0009847">
    <property type="term" value="P:spore germination"/>
    <property type="evidence" value="ECO:0007669"/>
    <property type="project" value="InterPro"/>
</dbReference>
<evidence type="ECO:0000313" key="3">
    <source>
        <dbReference type="Proteomes" id="UP000319756"/>
    </source>
</evidence>
<gene>
    <name evidence="2" type="ORF">EPH95_12025</name>
</gene>
<keyword evidence="3" id="KW-1185">Reference proteome</keyword>
<dbReference type="KEGG" id="sale:EPH95_12025"/>
<dbReference type="EMBL" id="CP035485">
    <property type="protein sequence ID" value="QDI91812.1"/>
    <property type="molecule type" value="Genomic_DNA"/>
</dbReference>
<accession>A0A514LJ00</accession>
<name>A0A514LJ00_9BACI</name>
<dbReference type="InterPro" id="IPR046953">
    <property type="entry name" value="Spore_GerAC-like_C"/>
</dbReference>
<feature type="domain" description="Spore germination GerAC-like C-terminal" evidence="1">
    <location>
        <begin position="3"/>
        <end position="105"/>
    </location>
</feature>
<dbReference type="Proteomes" id="UP000319756">
    <property type="component" value="Chromosome"/>
</dbReference>
<evidence type="ECO:0000259" key="1">
    <source>
        <dbReference type="Pfam" id="PF05504"/>
    </source>
</evidence>
<sequence length="122" mass="14118">MWDGQPIVHLNLEIDANISEVHCNDFDLRQESTLKKAEKQNDQEVTRMLENMLETVQTKRADVLGFGQEIHRQAPDYWQNVDDWPEEFSDLQIEFSVQTNIKGIGEIDNSFNVQEHENGGST</sequence>
<dbReference type="Gene3D" id="3.30.300.210">
    <property type="entry name" value="Nutrient germinant receptor protein C, domain 3"/>
    <property type="match status" value="1"/>
</dbReference>
<dbReference type="RefSeq" id="WP_142090305.1">
    <property type="nucleotide sequence ID" value="NZ_CP035485.1"/>
</dbReference>
<dbReference type="InterPro" id="IPR008844">
    <property type="entry name" value="Spore_GerAC-like"/>
</dbReference>
<dbReference type="AlphaFoldDB" id="A0A514LJ00"/>
<dbReference type="InterPro" id="IPR038501">
    <property type="entry name" value="Spore_GerAC_C_sf"/>
</dbReference>